<dbReference type="InterPro" id="IPR036875">
    <property type="entry name" value="Znf_CCHC_sf"/>
</dbReference>
<evidence type="ECO:0000256" key="1">
    <source>
        <dbReference type="SAM" id="MobiDB-lite"/>
    </source>
</evidence>
<dbReference type="CDD" id="cd00303">
    <property type="entry name" value="retropepsin_like"/>
    <property type="match status" value="1"/>
</dbReference>
<accession>A0A6P6UI88</accession>
<dbReference type="Proteomes" id="UP001652660">
    <property type="component" value="Chromosome 10e"/>
</dbReference>
<reference evidence="3" key="1">
    <citation type="journal article" date="2025" name="Foods">
        <title>Unveiling the Microbial Signatures of Arabica Coffee Cherries: Insights into Ripeness Specific Diversity, Functional Traits, and Implications for Quality and Safety.</title>
        <authorList>
            <consortium name="RefSeq"/>
            <person name="Tenea G.N."/>
            <person name="Cifuentes V."/>
            <person name="Reyes P."/>
            <person name="Cevallos-Vallejos M."/>
        </authorList>
    </citation>
    <scope>NUCLEOTIDE SEQUENCE [LARGE SCALE GENOMIC DNA]</scope>
</reference>
<feature type="compositionally biased region" description="Gly residues" evidence="1">
    <location>
        <begin position="307"/>
        <end position="324"/>
    </location>
</feature>
<dbReference type="Pfam" id="PF03732">
    <property type="entry name" value="Retrotrans_gag"/>
    <property type="match status" value="1"/>
</dbReference>
<name>A0A6P6UI88_COFAR</name>
<feature type="domain" description="CCHC-type" evidence="2">
    <location>
        <begin position="363"/>
        <end position="379"/>
    </location>
</feature>
<evidence type="ECO:0000259" key="2">
    <source>
        <dbReference type="SMART" id="SM00343"/>
    </source>
</evidence>
<dbReference type="InterPro" id="IPR001878">
    <property type="entry name" value="Znf_CCHC"/>
</dbReference>
<dbReference type="PANTHER" id="PTHR34482">
    <property type="entry name" value="DNA DAMAGE-INDUCIBLE PROTEIN 1-LIKE"/>
    <property type="match status" value="1"/>
</dbReference>
<dbReference type="GO" id="GO:0008270">
    <property type="term" value="F:zinc ion binding"/>
    <property type="evidence" value="ECO:0007669"/>
    <property type="project" value="InterPro"/>
</dbReference>
<feature type="region of interest" description="Disordered" evidence="1">
    <location>
        <begin position="262"/>
        <end position="284"/>
    </location>
</feature>
<feature type="compositionally biased region" description="Basic residues" evidence="1">
    <location>
        <begin position="1"/>
        <end position="17"/>
    </location>
</feature>
<dbReference type="GO" id="GO:0003676">
    <property type="term" value="F:nucleic acid binding"/>
    <property type="evidence" value="ECO:0007669"/>
    <property type="project" value="InterPro"/>
</dbReference>
<dbReference type="PANTHER" id="PTHR34482:SF49">
    <property type="entry name" value="RETROTRANSPOSON GAG DOMAIN-CONTAINING PROTEIN"/>
    <property type="match status" value="1"/>
</dbReference>
<feature type="compositionally biased region" description="Basic and acidic residues" evidence="1">
    <location>
        <begin position="18"/>
        <end position="32"/>
    </location>
</feature>
<feature type="domain" description="CCHC-type" evidence="2">
    <location>
        <begin position="343"/>
        <end position="359"/>
    </location>
</feature>
<dbReference type="AlphaFoldDB" id="A0A6P6UI88"/>
<proteinExistence type="predicted"/>
<dbReference type="SUPFAM" id="SSF57756">
    <property type="entry name" value="Retrovirus zinc finger-like domains"/>
    <property type="match status" value="1"/>
</dbReference>
<keyword evidence="3" id="KW-1185">Reference proteome</keyword>
<evidence type="ECO:0000313" key="3">
    <source>
        <dbReference type="Proteomes" id="UP001652660"/>
    </source>
</evidence>
<sequence length="511" mass="56543">MDHRGKGRGRSRGRGRGRRVEPLRDQGGDRASEVNQNHGPEGGGGDQMATAINRITEVLERLADRQGPGLAQQQPGWQVDTEDRALERFLKFGPPKFQGGPEPEIAEGWWERISDIFTTLDYTEGRKVTFASFQFEGVARSWWNLIKAKWDRDRTPSTWANFTREFNAKFLPTLVQEKKEDDFIKCKQGAMSIAEYETNFTKLARYAPDLVATEQRRIRRFVQGLNVEIQEGLATAQISTYSDAVEKAQRFETARAQSKSFFARKRNAPSGSRDPVSASASPLKMGRGTGVVNIPSALRGALARGAGTRGSGARGSGIRGGQSGRGPSRSAPRVEQVSTPQITCGYCEKVNHTANECWRKEGKCLRCGSAEHQIANCPKISENGESQGGATISRQTTSGGSRPKVLARVYALDSQHVPDPSEVVEGTLPIFHRLTKVLIDPGATHSFVNPAFMCGIDVKPVRLPYDLEVRTPTSNKSILTSLVYQECKFWIRERKILVDLVSLDLKGYDVM</sequence>
<feature type="region of interest" description="Disordered" evidence="1">
    <location>
        <begin position="1"/>
        <end position="48"/>
    </location>
</feature>
<dbReference type="OrthoDB" id="1738244at2759"/>
<dbReference type="GeneID" id="113711274"/>
<evidence type="ECO:0000313" key="4">
    <source>
        <dbReference type="RefSeq" id="XP_027090239.1"/>
    </source>
</evidence>
<gene>
    <name evidence="4" type="primary">LOC113711274</name>
</gene>
<dbReference type="RefSeq" id="XP_027090239.1">
    <property type="nucleotide sequence ID" value="XM_027234438.1"/>
</dbReference>
<feature type="region of interest" description="Disordered" evidence="1">
    <location>
        <begin position="304"/>
        <end position="336"/>
    </location>
</feature>
<protein>
    <recommendedName>
        <fullName evidence="2">CCHC-type domain-containing protein</fullName>
    </recommendedName>
</protein>
<dbReference type="InterPro" id="IPR005162">
    <property type="entry name" value="Retrotrans_gag_dom"/>
</dbReference>
<organism evidence="3 4">
    <name type="scientific">Coffea arabica</name>
    <name type="common">Arabian coffee</name>
    <dbReference type="NCBI Taxonomy" id="13443"/>
    <lineage>
        <taxon>Eukaryota</taxon>
        <taxon>Viridiplantae</taxon>
        <taxon>Streptophyta</taxon>
        <taxon>Embryophyta</taxon>
        <taxon>Tracheophyta</taxon>
        <taxon>Spermatophyta</taxon>
        <taxon>Magnoliopsida</taxon>
        <taxon>eudicotyledons</taxon>
        <taxon>Gunneridae</taxon>
        <taxon>Pentapetalae</taxon>
        <taxon>asterids</taxon>
        <taxon>lamiids</taxon>
        <taxon>Gentianales</taxon>
        <taxon>Rubiaceae</taxon>
        <taxon>Ixoroideae</taxon>
        <taxon>Gardenieae complex</taxon>
        <taxon>Bertiereae - Coffeeae clade</taxon>
        <taxon>Coffeeae</taxon>
        <taxon>Coffea</taxon>
    </lineage>
</organism>
<dbReference type="Pfam" id="PF08284">
    <property type="entry name" value="RVP_2"/>
    <property type="match status" value="1"/>
</dbReference>
<reference evidence="4" key="2">
    <citation type="submission" date="2025-08" db="UniProtKB">
        <authorList>
            <consortium name="RefSeq"/>
        </authorList>
    </citation>
    <scope>IDENTIFICATION</scope>
    <source>
        <tissue evidence="4">Leaves</tissue>
    </source>
</reference>
<dbReference type="Gene3D" id="4.10.60.10">
    <property type="entry name" value="Zinc finger, CCHC-type"/>
    <property type="match status" value="1"/>
</dbReference>
<dbReference type="SMART" id="SM00343">
    <property type="entry name" value="ZnF_C2HC"/>
    <property type="match status" value="2"/>
</dbReference>